<gene>
    <name evidence="1" type="ORF">GCM10010178_37060</name>
</gene>
<dbReference type="InterPro" id="IPR000415">
    <property type="entry name" value="Nitroreductase-like"/>
</dbReference>
<dbReference type="Proteomes" id="UP000649573">
    <property type="component" value="Unassembled WGS sequence"/>
</dbReference>
<keyword evidence="2" id="KW-1185">Reference proteome</keyword>
<sequence length="230" mass="24258">MGMTIAVPDSLGLAGEDVRGVLALARASAPGVRFEVRPEQIELHTAGPHSRDTRIACGVVLLNVRLALQGHGIRPLVTLLPGQSANDAAAAVRLGGYQEPDPDVLALLHALRTNRRTWTTYPELSCWRGLLSRAAEVERAWLHVKDGAELVLCTFNQGAAAEIRAGQAMQRVALTAGTMGIAVGPALDPISLSALRADLRPCLGNTLVPQMVLRLGAGMNTCPSRAARGS</sequence>
<comment type="caution">
    <text evidence="1">The sequence shown here is derived from an EMBL/GenBank/DDBJ whole genome shotgun (WGS) entry which is preliminary data.</text>
</comment>
<proteinExistence type="predicted"/>
<accession>A0ABQ2UJP9</accession>
<evidence type="ECO:0000313" key="1">
    <source>
        <dbReference type="EMBL" id="GGU41067.1"/>
    </source>
</evidence>
<protein>
    <submittedName>
        <fullName evidence="1">Uncharacterized protein</fullName>
    </submittedName>
</protein>
<name>A0ABQ2UJP9_9PSEU</name>
<dbReference type="EMBL" id="BMRE01000014">
    <property type="protein sequence ID" value="GGU41067.1"/>
    <property type="molecule type" value="Genomic_DNA"/>
</dbReference>
<dbReference type="Gene3D" id="3.40.109.10">
    <property type="entry name" value="NADH Oxidase"/>
    <property type="match status" value="1"/>
</dbReference>
<reference evidence="2" key="1">
    <citation type="journal article" date="2019" name="Int. J. Syst. Evol. Microbiol.">
        <title>The Global Catalogue of Microorganisms (GCM) 10K type strain sequencing project: providing services to taxonomists for standard genome sequencing and annotation.</title>
        <authorList>
            <consortium name="The Broad Institute Genomics Platform"/>
            <consortium name="The Broad Institute Genome Sequencing Center for Infectious Disease"/>
            <person name="Wu L."/>
            <person name="Ma J."/>
        </authorList>
    </citation>
    <scope>NUCLEOTIDE SEQUENCE [LARGE SCALE GENOMIC DNA]</scope>
    <source>
        <strain evidence="2">JCM 3296</strain>
    </source>
</reference>
<evidence type="ECO:0000313" key="2">
    <source>
        <dbReference type="Proteomes" id="UP000649573"/>
    </source>
</evidence>
<organism evidence="1 2">
    <name type="scientific">Lentzea flava</name>
    <dbReference type="NCBI Taxonomy" id="103732"/>
    <lineage>
        <taxon>Bacteria</taxon>
        <taxon>Bacillati</taxon>
        <taxon>Actinomycetota</taxon>
        <taxon>Actinomycetes</taxon>
        <taxon>Pseudonocardiales</taxon>
        <taxon>Pseudonocardiaceae</taxon>
        <taxon>Lentzea</taxon>
    </lineage>
</organism>